<dbReference type="InterPro" id="IPR036291">
    <property type="entry name" value="NAD(P)-bd_dom_sf"/>
</dbReference>
<evidence type="ECO:0000313" key="3">
    <source>
        <dbReference type="EMBL" id="BBX17035.1"/>
    </source>
</evidence>
<reference evidence="3 4" key="1">
    <citation type="journal article" date="2019" name="Emerg. Microbes Infect.">
        <title>Comprehensive subspecies identification of 175 nontuberculous mycobacteria species based on 7547 genomic profiles.</title>
        <authorList>
            <person name="Matsumoto Y."/>
            <person name="Kinjo T."/>
            <person name="Motooka D."/>
            <person name="Nabeya D."/>
            <person name="Jung N."/>
            <person name="Uechi K."/>
            <person name="Horii T."/>
            <person name="Iida T."/>
            <person name="Fujita J."/>
            <person name="Nakamura S."/>
        </authorList>
    </citation>
    <scope>NUCLEOTIDE SEQUENCE [LARGE SCALE GENOMIC DNA]</scope>
    <source>
        <strain evidence="3 4">JCM 6396</strain>
    </source>
</reference>
<dbReference type="KEGG" id="mdu:MDUV_18950"/>
<protein>
    <submittedName>
        <fullName evidence="3">Uncharacterized protein</fullName>
    </submittedName>
</protein>
<dbReference type="PRINTS" id="PR00080">
    <property type="entry name" value="SDRFAMILY"/>
</dbReference>
<dbReference type="SUPFAM" id="SSF51735">
    <property type="entry name" value="NAD(P)-binding Rossmann-fold domains"/>
    <property type="match status" value="1"/>
</dbReference>
<proteinExistence type="inferred from homology"/>
<dbReference type="PANTHER" id="PTHR43639">
    <property type="entry name" value="OXIDOREDUCTASE, SHORT-CHAIN DEHYDROGENASE/REDUCTASE FAMILY (AFU_ORTHOLOGUE AFUA_5G02870)"/>
    <property type="match status" value="1"/>
</dbReference>
<dbReference type="PANTHER" id="PTHR43639:SF1">
    <property type="entry name" value="SHORT-CHAIN DEHYDROGENASE_REDUCTASE FAMILY PROTEIN"/>
    <property type="match status" value="1"/>
</dbReference>
<dbReference type="PROSITE" id="PS00061">
    <property type="entry name" value="ADH_SHORT"/>
    <property type="match status" value="1"/>
</dbReference>
<dbReference type="CDD" id="cd05233">
    <property type="entry name" value="SDR_c"/>
    <property type="match status" value="1"/>
</dbReference>
<dbReference type="GO" id="GO:0016491">
    <property type="term" value="F:oxidoreductase activity"/>
    <property type="evidence" value="ECO:0007669"/>
    <property type="project" value="UniProtKB-KW"/>
</dbReference>
<dbReference type="PRINTS" id="PR00081">
    <property type="entry name" value="GDHRDH"/>
</dbReference>
<evidence type="ECO:0000256" key="2">
    <source>
        <dbReference type="ARBA" id="ARBA00023002"/>
    </source>
</evidence>
<dbReference type="InterPro" id="IPR002347">
    <property type="entry name" value="SDR_fam"/>
</dbReference>
<keyword evidence="2" id="KW-0560">Oxidoreductase</keyword>
<evidence type="ECO:0000256" key="1">
    <source>
        <dbReference type="ARBA" id="ARBA00006484"/>
    </source>
</evidence>
<sequence>MVDERFGGIDILVNNAGKHLMEYNVPLTVLPRTKWRSLFDVNVIGIVNCAEFFGPLLRARGGGVIVNISSIAGYRGSTPYAISKLAVRGLTVGLAEELAADGIRVCSLTPGLMASPQALQELPAGLIDEFINSNQLIKRQGEMNDLVGALFFFCSDEAKFITGDTLMVSGGYPLQI</sequence>
<dbReference type="Proteomes" id="UP000467006">
    <property type="component" value="Chromosome"/>
</dbReference>
<evidence type="ECO:0000313" key="4">
    <source>
        <dbReference type="Proteomes" id="UP000467006"/>
    </source>
</evidence>
<dbReference type="EMBL" id="AP022563">
    <property type="protein sequence ID" value="BBX17035.1"/>
    <property type="molecule type" value="Genomic_DNA"/>
</dbReference>
<dbReference type="Gene3D" id="3.40.50.720">
    <property type="entry name" value="NAD(P)-binding Rossmann-like Domain"/>
    <property type="match status" value="1"/>
</dbReference>
<dbReference type="InterPro" id="IPR020904">
    <property type="entry name" value="Sc_DH/Rdtase_CS"/>
</dbReference>
<keyword evidence="4" id="KW-1185">Reference proteome</keyword>
<gene>
    <name evidence="3" type="ORF">MDUV_18950</name>
</gene>
<dbReference type="Pfam" id="PF13561">
    <property type="entry name" value="adh_short_C2"/>
    <property type="match status" value="1"/>
</dbReference>
<accession>A0A7I7JYV5</accession>
<dbReference type="AlphaFoldDB" id="A0A7I7JYV5"/>
<organism evidence="3 4">
    <name type="scientific">Mycolicibacterium duvalii</name>
    <dbReference type="NCBI Taxonomy" id="39688"/>
    <lineage>
        <taxon>Bacteria</taxon>
        <taxon>Bacillati</taxon>
        <taxon>Actinomycetota</taxon>
        <taxon>Actinomycetes</taxon>
        <taxon>Mycobacteriales</taxon>
        <taxon>Mycobacteriaceae</taxon>
        <taxon>Mycolicibacterium</taxon>
    </lineage>
</organism>
<comment type="similarity">
    <text evidence="1">Belongs to the short-chain dehydrogenases/reductases (SDR) family.</text>
</comment>
<name>A0A7I7JYV5_9MYCO</name>